<proteinExistence type="predicted"/>
<comment type="subcellular location">
    <subcellularLocation>
        <location evidence="1">Cell membrane</location>
        <topology evidence="1">Multi-pass membrane protein</topology>
    </subcellularLocation>
</comment>
<dbReference type="KEGG" id="msv:Mesil_2519"/>
<evidence type="ECO:0000259" key="8">
    <source>
        <dbReference type="PROSITE" id="PS50850"/>
    </source>
</evidence>
<evidence type="ECO:0000256" key="3">
    <source>
        <dbReference type="ARBA" id="ARBA00022475"/>
    </source>
</evidence>
<dbReference type="STRING" id="526227.Mesil_2519"/>
<dbReference type="PANTHER" id="PTHR23513:SF11">
    <property type="entry name" value="STAPHYLOFERRIN A TRANSPORTER"/>
    <property type="match status" value="1"/>
</dbReference>
<dbReference type="Pfam" id="PF05977">
    <property type="entry name" value="MFS_3"/>
    <property type="match status" value="1"/>
</dbReference>
<dbReference type="InterPro" id="IPR036259">
    <property type="entry name" value="MFS_trans_sf"/>
</dbReference>
<feature type="transmembrane region" description="Helical" evidence="7">
    <location>
        <begin position="254"/>
        <end position="274"/>
    </location>
</feature>
<keyword evidence="4 7" id="KW-0812">Transmembrane</keyword>
<feature type="transmembrane region" description="Helical" evidence="7">
    <location>
        <begin position="77"/>
        <end position="97"/>
    </location>
</feature>
<accession>D7BAZ7</accession>
<evidence type="ECO:0000256" key="7">
    <source>
        <dbReference type="SAM" id="Phobius"/>
    </source>
</evidence>
<dbReference type="GO" id="GO:0022857">
    <property type="term" value="F:transmembrane transporter activity"/>
    <property type="evidence" value="ECO:0007669"/>
    <property type="project" value="InterPro"/>
</dbReference>
<keyword evidence="10" id="KW-1185">Reference proteome</keyword>
<keyword evidence="3" id="KW-1003">Cell membrane</keyword>
<gene>
    <name evidence="9" type="ordered locus">Mesil_2519</name>
</gene>
<feature type="transmembrane region" description="Helical" evidence="7">
    <location>
        <begin position="44"/>
        <end position="65"/>
    </location>
</feature>
<keyword evidence="6 7" id="KW-0472">Membrane</keyword>
<feature type="transmembrane region" description="Helical" evidence="7">
    <location>
        <begin position="343"/>
        <end position="366"/>
    </location>
</feature>
<evidence type="ECO:0000256" key="4">
    <source>
        <dbReference type="ARBA" id="ARBA00022692"/>
    </source>
</evidence>
<feature type="transmembrane region" description="Helical" evidence="7">
    <location>
        <begin position="157"/>
        <end position="187"/>
    </location>
</feature>
<evidence type="ECO:0000256" key="5">
    <source>
        <dbReference type="ARBA" id="ARBA00022989"/>
    </source>
</evidence>
<feature type="transmembrane region" description="Helical" evidence="7">
    <location>
        <begin position="304"/>
        <end position="322"/>
    </location>
</feature>
<dbReference type="Gene3D" id="1.20.1250.20">
    <property type="entry name" value="MFS general substrate transporter like domains"/>
    <property type="match status" value="1"/>
</dbReference>
<evidence type="ECO:0000313" key="10">
    <source>
        <dbReference type="Proteomes" id="UP000001916"/>
    </source>
</evidence>
<keyword evidence="2" id="KW-0813">Transport</keyword>
<dbReference type="EMBL" id="CP002042">
    <property type="protein sequence ID" value="ADH64371.1"/>
    <property type="molecule type" value="Genomic_DNA"/>
</dbReference>
<dbReference type="Proteomes" id="UP000001916">
    <property type="component" value="Chromosome"/>
</dbReference>
<dbReference type="InterPro" id="IPR010290">
    <property type="entry name" value="TM_effector"/>
</dbReference>
<dbReference type="RefSeq" id="WP_013158912.1">
    <property type="nucleotide sequence ID" value="NC_014212.1"/>
</dbReference>
<organism evidence="9 10">
    <name type="scientific">Allomeiothermus silvanus (strain ATCC 700542 / DSM 9946 / NBRC 106475 / NCIMB 13440 / VI-R2)</name>
    <name type="common">Thermus silvanus</name>
    <dbReference type="NCBI Taxonomy" id="526227"/>
    <lineage>
        <taxon>Bacteria</taxon>
        <taxon>Thermotogati</taxon>
        <taxon>Deinococcota</taxon>
        <taxon>Deinococci</taxon>
        <taxon>Thermales</taxon>
        <taxon>Thermaceae</taxon>
        <taxon>Allomeiothermus</taxon>
    </lineage>
</organism>
<dbReference type="InterPro" id="IPR020846">
    <property type="entry name" value="MFS_dom"/>
</dbReference>
<evidence type="ECO:0000256" key="6">
    <source>
        <dbReference type="ARBA" id="ARBA00023136"/>
    </source>
</evidence>
<feature type="transmembrane region" description="Helical" evidence="7">
    <location>
        <begin position="221"/>
        <end position="242"/>
    </location>
</feature>
<evidence type="ECO:0000256" key="2">
    <source>
        <dbReference type="ARBA" id="ARBA00022448"/>
    </source>
</evidence>
<feature type="transmembrane region" description="Helical" evidence="7">
    <location>
        <begin position="281"/>
        <end position="298"/>
    </location>
</feature>
<dbReference type="SUPFAM" id="SSF103473">
    <property type="entry name" value="MFS general substrate transporter"/>
    <property type="match status" value="1"/>
</dbReference>
<name>D7BAZ7_ALLS1</name>
<protein>
    <submittedName>
        <fullName evidence="9">Major facilitator superfamily MFS_1</fullName>
    </submittedName>
</protein>
<dbReference type="eggNOG" id="COG2814">
    <property type="taxonomic scope" value="Bacteria"/>
</dbReference>
<dbReference type="PROSITE" id="PS50850">
    <property type="entry name" value="MFS"/>
    <property type="match status" value="1"/>
</dbReference>
<dbReference type="PANTHER" id="PTHR23513">
    <property type="entry name" value="INTEGRAL MEMBRANE EFFLUX PROTEIN-RELATED"/>
    <property type="match status" value="1"/>
</dbReference>
<sequence>MLVWQLLGDPRYRTYWLALFTSQLGTWMQSATQGWLVLELTGSAAKLGLVVALQFLPSLLFSLPAGVLSDRYPRRNLLFITQGGMCLLAFAMFGLILTGQVRYEHVLVFAFLYGMFNAMDLPVRQAFTVELAGKDRYPGAIALNSFGFNVSRLTGPALAGILIAGVGLGFSYLANALSFLPLLLVLLRVPRVNLEVKRGGVLQDALEGVRYVWQEPLVRQIVILVGLASMFGMNFQTIVPAYARLVLGLEAQGFGFLMSAVGLGSIVAAVIQAIGSQARPFRSVLGSLVLGLALLALALPIPAFWAAFLLGIAGFGMITTLINCNTTVQLMSPDRIRGRVMSVYSMVLLGVGPVGAYLSGLLIDLFGGRGGVGVMGGLTLLAALALVRFPWPRSLSPVRAEASD</sequence>
<reference evidence="9 10" key="1">
    <citation type="journal article" date="2010" name="Stand. Genomic Sci.">
        <title>Complete genome sequence of Meiothermus silvanus type strain (VI-R2).</title>
        <authorList>
            <person name="Sikorski J."/>
            <person name="Tindall B.J."/>
            <person name="Lowry S."/>
            <person name="Lucas S."/>
            <person name="Nolan M."/>
            <person name="Copeland A."/>
            <person name="Glavina Del Rio T."/>
            <person name="Tice H."/>
            <person name="Cheng J.F."/>
            <person name="Han C."/>
            <person name="Pitluck S."/>
            <person name="Liolios K."/>
            <person name="Ivanova N."/>
            <person name="Mavromatis K."/>
            <person name="Mikhailova N."/>
            <person name="Pati A."/>
            <person name="Goodwin L."/>
            <person name="Chen A."/>
            <person name="Palaniappan K."/>
            <person name="Land M."/>
            <person name="Hauser L."/>
            <person name="Chang Y.J."/>
            <person name="Jeffries C.D."/>
            <person name="Rohde M."/>
            <person name="Goker M."/>
            <person name="Woyke T."/>
            <person name="Bristow J."/>
            <person name="Eisen J.A."/>
            <person name="Markowitz V."/>
            <person name="Hugenholtz P."/>
            <person name="Kyrpides N.C."/>
            <person name="Klenk H.P."/>
            <person name="Lapidus A."/>
        </authorList>
    </citation>
    <scope>NUCLEOTIDE SEQUENCE [LARGE SCALE GENOMIC DNA]</scope>
    <source>
        <strain evidence="10">ATCC 700542 / DSM 9946 / VI-R2</strain>
    </source>
</reference>
<evidence type="ECO:0000313" key="9">
    <source>
        <dbReference type="EMBL" id="ADH64371.1"/>
    </source>
</evidence>
<keyword evidence="5 7" id="KW-1133">Transmembrane helix</keyword>
<dbReference type="HOGENOM" id="CLU_034180_11_2_0"/>
<evidence type="ECO:0000256" key="1">
    <source>
        <dbReference type="ARBA" id="ARBA00004651"/>
    </source>
</evidence>
<feature type="domain" description="Major facilitator superfamily (MFS) profile" evidence="8">
    <location>
        <begin position="1"/>
        <end position="394"/>
    </location>
</feature>
<dbReference type="OrthoDB" id="9775268at2"/>
<feature type="transmembrane region" description="Helical" evidence="7">
    <location>
        <begin position="372"/>
        <end position="391"/>
    </location>
</feature>
<dbReference type="GO" id="GO:0005886">
    <property type="term" value="C:plasma membrane"/>
    <property type="evidence" value="ECO:0007669"/>
    <property type="project" value="UniProtKB-SubCell"/>
</dbReference>
<dbReference type="AlphaFoldDB" id="D7BAZ7"/>
<dbReference type="CDD" id="cd06173">
    <property type="entry name" value="MFS_MefA_like"/>
    <property type="match status" value="1"/>
</dbReference>